<reference evidence="1 2" key="2">
    <citation type="journal article" date="2022" name="Mol. Ecol. Resour.">
        <title>The genomes of chicory, endive, great burdock and yacon provide insights into Asteraceae paleo-polyploidization history and plant inulin production.</title>
        <authorList>
            <person name="Fan W."/>
            <person name="Wang S."/>
            <person name="Wang H."/>
            <person name="Wang A."/>
            <person name="Jiang F."/>
            <person name="Liu H."/>
            <person name="Zhao H."/>
            <person name="Xu D."/>
            <person name="Zhang Y."/>
        </authorList>
    </citation>
    <scope>NUCLEOTIDE SEQUENCE [LARGE SCALE GENOMIC DNA]</scope>
    <source>
        <strain evidence="2">cv. Punajuju</strain>
        <tissue evidence="1">Leaves</tissue>
    </source>
</reference>
<sequence length="73" mass="8203">MDVLGAGVRSWGLSEGLVFVEALGLDKGWWLEAFIDTHYRFYLLVDEDEALVEDRGDDTAKKSPFPSLIEEAL</sequence>
<name>A0ACB9CXB6_CICIN</name>
<dbReference type="Proteomes" id="UP001055811">
    <property type="component" value="Linkage Group LG05"/>
</dbReference>
<keyword evidence="2" id="KW-1185">Reference proteome</keyword>
<organism evidence="1 2">
    <name type="scientific">Cichorium intybus</name>
    <name type="common">Chicory</name>
    <dbReference type="NCBI Taxonomy" id="13427"/>
    <lineage>
        <taxon>Eukaryota</taxon>
        <taxon>Viridiplantae</taxon>
        <taxon>Streptophyta</taxon>
        <taxon>Embryophyta</taxon>
        <taxon>Tracheophyta</taxon>
        <taxon>Spermatophyta</taxon>
        <taxon>Magnoliopsida</taxon>
        <taxon>eudicotyledons</taxon>
        <taxon>Gunneridae</taxon>
        <taxon>Pentapetalae</taxon>
        <taxon>asterids</taxon>
        <taxon>campanulids</taxon>
        <taxon>Asterales</taxon>
        <taxon>Asteraceae</taxon>
        <taxon>Cichorioideae</taxon>
        <taxon>Cichorieae</taxon>
        <taxon>Cichoriinae</taxon>
        <taxon>Cichorium</taxon>
    </lineage>
</organism>
<dbReference type="EMBL" id="CM042013">
    <property type="protein sequence ID" value="KAI3738983.1"/>
    <property type="molecule type" value="Genomic_DNA"/>
</dbReference>
<reference evidence="2" key="1">
    <citation type="journal article" date="2022" name="Mol. Ecol. Resour.">
        <title>The genomes of chicory, endive, great burdock and yacon provide insights into Asteraceae palaeo-polyploidization history and plant inulin production.</title>
        <authorList>
            <person name="Fan W."/>
            <person name="Wang S."/>
            <person name="Wang H."/>
            <person name="Wang A."/>
            <person name="Jiang F."/>
            <person name="Liu H."/>
            <person name="Zhao H."/>
            <person name="Xu D."/>
            <person name="Zhang Y."/>
        </authorList>
    </citation>
    <scope>NUCLEOTIDE SEQUENCE [LARGE SCALE GENOMIC DNA]</scope>
    <source>
        <strain evidence="2">cv. Punajuju</strain>
    </source>
</reference>
<comment type="caution">
    <text evidence="1">The sequence shown here is derived from an EMBL/GenBank/DDBJ whole genome shotgun (WGS) entry which is preliminary data.</text>
</comment>
<accession>A0ACB9CXB6</accession>
<proteinExistence type="predicted"/>
<evidence type="ECO:0000313" key="2">
    <source>
        <dbReference type="Proteomes" id="UP001055811"/>
    </source>
</evidence>
<evidence type="ECO:0000313" key="1">
    <source>
        <dbReference type="EMBL" id="KAI3738983.1"/>
    </source>
</evidence>
<gene>
    <name evidence="1" type="ORF">L2E82_29308</name>
</gene>
<protein>
    <submittedName>
        <fullName evidence="1">Uncharacterized protein</fullName>
    </submittedName>
</protein>